<dbReference type="InterPro" id="IPR002156">
    <property type="entry name" value="RNaseH_domain"/>
</dbReference>
<keyword evidence="3" id="KW-1185">Reference proteome</keyword>
<protein>
    <recommendedName>
        <fullName evidence="1">RNase H type-1 domain-containing protein</fullName>
    </recommendedName>
</protein>
<dbReference type="EMBL" id="BAABME010029974">
    <property type="protein sequence ID" value="GAA0139119.1"/>
    <property type="molecule type" value="Genomic_DNA"/>
</dbReference>
<dbReference type="InterPro" id="IPR012337">
    <property type="entry name" value="RNaseH-like_sf"/>
</dbReference>
<proteinExistence type="predicted"/>
<dbReference type="Pfam" id="PF13456">
    <property type="entry name" value="RVT_3"/>
    <property type="match status" value="1"/>
</dbReference>
<dbReference type="PANTHER" id="PTHR47723:SF19">
    <property type="entry name" value="POLYNUCLEOTIDYL TRANSFERASE, RIBONUCLEASE H-LIKE SUPERFAMILY PROTEIN"/>
    <property type="match status" value="1"/>
</dbReference>
<evidence type="ECO:0000313" key="3">
    <source>
        <dbReference type="Proteomes" id="UP001454036"/>
    </source>
</evidence>
<dbReference type="Gene3D" id="3.30.420.10">
    <property type="entry name" value="Ribonuclease H-like superfamily/Ribonuclease H"/>
    <property type="match status" value="1"/>
</dbReference>
<dbReference type="AlphaFoldDB" id="A0AAV3NIG3"/>
<feature type="domain" description="RNase H type-1" evidence="1">
    <location>
        <begin position="86"/>
        <end position="202"/>
    </location>
</feature>
<dbReference type="PANTHER" id="PTHR47723">
    <property type="entry name" value="OS05G0353850 PROTEIN"/>
    <property type="match status" value="1"/>
</dbReference>
<dbReference type="SUPFAM" id="SSF53098">
    <property type="entry name" value="Ribonuclease H-like"/>
    <property type="match status" value="1"/>
</dbReference>
<name>A0AAV3NIG3_LITER</name>
<reference evidence="2 3" key="1">
    <citation type="submission" date="2024-01" db="EMBL/GenBank/DDBJ databases">
        <title>The complete chloroplast genome sequence of Lithospermum erythrorhizon: insights into the phylogenetic relationship among Boraginaceae species and the maternal lineages of purple gromwells.</title>
        <authorList>
            <person name="Okada T."/>
            <person name="Watanabe K."/>
        </authorList>
    </citation>
    <scope>NUCLEOTIDE SEQUENCE [LARGE SCALE GENOMIC DNA]</scope>
</reference>
<dbReference type="InterPro" id="IPR044730">
    <property type="entry name" value="RNase_H-like_dom_plant"/>
</dbReference>
<dbReference type="GO" id="GO:0004523">
    <property type="term" value="F:RNA-DNA hybrid ribonuclease activity"/>
    <property type="evidence" value="ECO:0007669"/>
    <property type="project" value="InterPro"/>
</dbReference>
<organism evidence="2 3">
    <name type="scientific">Lithospermum erythrorhizon</name>
    <name type="common">Purple gromwell</name>
    <name type="synonym">Lithospermum officinale var. erythrorhizon</name>
    <dbReference type="NCBI Taxonomy" id="34254"/>
    <lineage>
        <taxon>Eukaryota</taxon>
        <taxon>Viridiplantae</taxon>
        <taxon>Streptophyta</taxon>
        <taxon>Embryophyta</taxon>
        <taxon>Tracheophyta</taxon>
        <taxon>Spermatophyta</taxon>
        <taxon>Magnoliopsida</taxon>
        <taxon>eudicotyledons</taxon>
        <taxon>Gunneridae</taxon>
        <taxon>Pentapetalae</taxon>
        <taxon>asterids</taxon>
        <taxon>lamiids</taxon>
        <taxon>Boraginales</taxon>
        <taxon>Boraginaceae</taxon>
        <taxon>Boraginoideae</taxon>
        <taxon>Lithospermeae</taxon>
        <taxon>Lithospermum</taxon>
    </lineage>
</organism>
<dbReference type="CDD" id="cd06222">
    <property type="entry name" value="RNase_H_like"/>
    <property type="match status" value="1"/>
</dbReference>
<dbReference type="InterPro" id="IPR053151">
    <property type="entry name" value="RNase_H-like"/>
</dbReference>
<accession>A0AAV3NIG3</accession>
<dbReference type="Proteomes" id="UP001454036">
    <property type="component" value="Unassembled WGS sequence"/>
</dbReference>
<evidence type="ECO:0000259" key="1">
    <source>
        <dbReference type="Pfam" id="PF13456"/>
    </source>
</evidence>
<dbReference type="InterPro" id="IPR036397">
    <property type="entry name" value="RNaseH_sf"/>
</dbReference>
<sequence length="236" mass="27045">MVILWALWEARNKAKHSAARYSFTQICQRVLSILIANGKANMTHAKFWTRDSYIARKLGAHTLVKQRQRPILLSWTRPMQGTLKLNIDAAFKDGKADYGGILRNDQGGLVCAKGIYGLCSSPLQAEVEALLSILQLCIHKGYNKMQIEVDSLQLVHMITGKIAHWKLYNNLAHIRTLLSSFGSHLIHIYRETNMIADWIAKHSCKKMQNFTWEDQSYSILQRLVQLDLGLPQIRFR</sequence>
<gene>
    <name evidence="2" type="ORF">LIER_42564</name>
</gene>
<evidence type="ECO:0000313" key="2">
    <source>
        <dbReference type="EMBL" id="GAA0139119.1"/>
    </source>
</evidence>
<comment type="caution">
    <text evidence="2">The sequence shown here is derived from an EMBL/GenBank/DDBJ whole genome shotgun (WGS) entry which is preliminary data.</text>
</comment>
<dbReference type="GO" id="GO:0003676">
    <property type="term" value="F:nucleic acid binding"/>
    <property type="evidence" value="ECO:0007669"/>
    <property type="project" value="InterPro"/>
</dbReference>